<dbReference type="Pfam" id="PF00023">
    <property type="entry name" value="Ank"/>
    <property type="match status" value="3"/>
</dbReference>
<dbReference type="InterPro" id="IPR001496">
    <property type="entry name" value="SOCS_box"/>
</dbReference>
<dbReference type="Pfam" id="PF12796">
    <property type="entry name" value="Ank_2"/>
    <property type="match status" value="2"/>
</dbReference>
<dbReference type="Gene3D" id="1.25.40.20">
    <property type="entry name" value="Ankyrin repeat-containing domain"/>
    <property type="match status" value="4"/>
</dbReference>
<dbReference type="SUPFAM" id="SSF48403">
    <property type="entry name" value="Ankyrin repeat"/>
    <property type="match status" value="1"/>
</dbReference>
<dbReference type="Proteomes" id="UP001519460">
    <property type="component" value="Unassembled WGS sequence"/>
</dbReference>
<dbReference type="PANTHER" id="PTHR24126">
    <property type="entry name" value="ANKYRIN REPEAT, PH AND SEC7 DOMAIN CONTAINING PROTEIN SECG-RELATED"/>
    <property type="match status" value="1"/>
</dbReference>
<accession>A0ABD0JXA0</accession>
<dbReference type="SUPFAM" id="SSF158235">
    <property type="entry name" value="SOCS box-like"/>
    <property type="match status" value="1"/>
</dbReference>
<feature type="repeat" description="ANK" evidence="3">
    <location>
        <begin position="139"/>
        <end position="171"/>
    </location>
</feature>
<dbReference type="InterPro" id="IPR002110">
    <property type="entry name" value="Ankyrin_rpt"/>
</dbReference>
<evidence type="ECO:0000256" key="3">
    <source>
        <dbReference type="PROSITE-ProRule" id="PRU00023"/>
    </source>
</evidence>
<keyword evidence="2 3" id="KW-0040">ANK repeat</keyword>
<feature type="repeat" description="ANK" evidence="3">
    <location>
        <begin position="91"/>
        <end position="123"/>
    </location>
</feature>
<keyword evidence="6" id="KW-1185">Reference proteome</keyword>
<dbReference type="Gene3D" id="1.10.750.20">
    <property type="entry name" value="SOCS box"/>
    <property type="match status" value="1"/>
</dbReference>
<proteinExistence type="predicted"/>
<feature type="domain" description="SOCS box" evidence="4">
    <location>
        <begin position="370"/>
        <end position="425"/>
    </location>
</feature>
<dbReference type="SMART" id="SM00969">
    <property type="entry name" value="SOCS_box"/>
    <property type="match status" value="1"/>
</dbReference>
<evidence type="ECO:0000313" key="5">
    <source>
        <dbReference type="EMBL" id="KAK7479312.1"/>
    </source>
</evidence>
<sequence length="437" mass="49039">MSRWKKTADQIAKEIREETALIAAVKEKNEAAVQRLLEAGVSPDAREYNRCLYYASENYFSPLHYAAENGSPKIVSMLLRRKANQDAKDRYDVTPLHIAAKHGCAQCVKLLLEAGADCNAATKHPRPGLFLETEMPYPGGSTPLHLAASNNNVLCAVELIWYGADYNLVDEHGRTSLYVAAEKGYSECVMGHLTNAVRIAILSIPVFNSGDTPLHECVRKGMTDCVTELVKLGSDVGHRNVYGLNPLHLALRREDFNFDIVKQLVLYGYNVDLDAKDVTGLSPLHYVCFTDSRPQQRRSEVAAFLIAMGANPNIYNKNGESLLISELRQKDPKYDDTILTAIYECTPVLAPLLKVIEASRCFKNRPAFGRVRRPVGAKYDRYEEIASNPRSLQHLTRCAVRQAMGHKRIRRTPYLPIPPTLKEYLLFGQEVLPYPYV</sequence>
<feature type="repeat" description="ANK" evidence="3">
    <location>
        <begin position="209"/>
        <end position="241"/>
    </location>
</feature>
<dbReference type="PROSITE" id="PS50088">
    <property type="entry name" value="ANK_REPEAT"/>
    <property type="match status" value="6"/>
</dbReference>
<evidence type="ECO:0000259" key="4">
    <source>
        <dbReference type="PROSITE" id="PS50225"/>
    </source>
</evidence>
<evidence type="ECO:0000256" key="2">
    <source>
        <dbReference type="ARBA" id="ARBA00023043"/>
    </source>
</evidence>
<dbReference type="PANTHER" id="PTHR24126:SF14">
    <property type="entry name" value="ANK_REP_REGION DOMAIN-CONTAINING PROTEIN"/>
    <property type="match status" value="1"/>
</dbReference>
<dbReference type="CDD" id="cd03716">
    <property type="entry name" value="SOCS_ASB_like"/>
    <property type="match status" value="1"/>
</dbReference>
<reference evidence="5 6" key="1">
    <citation type="journal article" date="2023" name="Sci. Data">
        <title>Genome assembly of the Korean intertidal mud-creeper Batillaria attramentaria.</title>
        <authorList>
            <person name="Patra A.K."/>
            <person name="Ho P.T."/>
            <person name="Jun S."/>
            <person name="Lee S.J."/>
            <person name="Kim Y."/>
            <person name="Won Y.J."/>
        </authorList>
    </citation>
    <scope>NUCLEOTIDE SEQUENCE [LARGE SCALE GENOMIC DNA]</scope>
    <source>
        <strain evidence="5">Wonlab-2016</strain>
    </source>
</reference>
<dbReference type="PROSITE" id="PS50225">
    <property type="entry name" value="SOCS"/>
    <property type="match status" value="1"/>
</dbReference>
<comment type="caution">
    <text evidence="5">The sequence shown here is derived from an EMBL/GenBank/DDBJ whole genome shotgun (WGS) entry which is preliminary data.</text>
</comment>
<dbReference type="FunFam" id="1.10.750.20:FF:000001">
    <property type="entry name" value="Ankyrin repeat and SOCS box containing 1"/>
    <property type="match status" value="1"/>
</dbReference>
<dbReference type="EMBL" id="JACVVK020000305">
    <property type="protein sequence ID" value="KAK7479312.1"/>
    <property type="molecule type" value="Genomic_DNA"/>
</dbReference>
<gene>
    <name evidence="5" type="ORF">BaRGS_00029390</name>
</gene>
<dbReference type="PRINTS" id="PR01415">
    <property type="entry name" value="ANKYRIN"/>
</dbReference>
<dbReference type="SMART" id="SM00248">
    <property type="entry name" value="ANK"/>
    <property type="match status" value="8"/>
</dbReference>
<name>A0ABD0JXA0_9CAEN</name>
<evidence type="ECO:0000313" key="6">
    <source>
        <dbReference type="Proteomes" id="UP001519460"/>
    </source>
</evidence>
<keyword evidence="1" id="KW-0677">Repeat</keyword>
<dbReference type="InterPro" id="IPR036770">
    <property type="entry name" value="Ankyrin_rpt-contain_sf"/>
</dbReference>
<dbReference type="AlphaFoldDB" id="A0ABD0JXA0"/>
<feature type="repeat" description="ANK" evidence="3">
    <location>
        <begin position="58"/>
        <end position="90"/>
    </location>
</feature>
<protein>
    <recommendedName>
        <fullName evidence="4">SOCS box domain-containing protein</fullName>
    </recommendedName>
</protein>
<organism evidence="5 6">
    <name type="scientific">Batillaria attramentaria</name>
    <dbReference type="NCBI Taxonomy" id="370345"/>
    <lineage>
        <taxon>Eukaryota</taxon>
        <taxon>Metazoa</taxon>
        <taxon>Spiralia</taxon>
        <taxon>Lophotrochozoa</taxon>
        <taxon>Mollusca</taxon>
        <taxon>Gastropoda</taxon>
        <taxon>Caenogastropoda</taxon>
        <taxon>Sorbeoconcha</taxon>
        <taxon>Cerithioidea</taxon>
        <taxon>Batillariidae</taxon>
        <taxon>Batillaria</taxon>
    </lineage>
</organism>
<feature type="repeat" description="ANK" evidence="3">
    <location>
        <begin position="279"/>
        <end position="317"/>
    </location>
</feature>
<feature type="repeat" description="ANK" evidence="3">
    <location>
        <begin position="242"/>
        <end position="276"/>
    </location>
</feature>
<dbReference type="PROSITE" id="PS50297">
    <property type="entry name" value="ANK_REP_REGION"/>
    <property type="match status" value="5"/>
</dbReference>
<evidence type="ECO:0000256" key="1">
    <source>
        <dbReference type="ARBA" id="ARBA00022737"/>
    </source>
</evidence>
<dbReference type="InterPro" id="IPR036036">
    <property type="entry name" value="SOCS_box-like_dom_sf"/>
</dbReference>
<dbReference type="Pfam" id="PF07525">
    <property type="entry name" value="SOCS_box"/>
    <property type="match status" value="1"/>
</dbReference>